<evidence type="ECO:0000313" key="1">
    <source>
        <dbReference type="EMBL" id="CAK9096229.1"/>
    </source>
</evidence>
<organism evidence="1 2">
    <name type="scientific">Durusdinium trenchii</name>
    <dbReference type="NCBI Taxonomy" id="1381693"/>
    <lineage>
        <taxon>Eukaryota</taxon>
        <taxon>Sar</taxon>
        <taxon>Alveolata</taxon>
        <taxon>Dinophyceae</taxon>
        <taxon>Suessiales</taxon>
        <taxon>Symbiodiniaceae</taxon>
        <taxon>Durusdinium</taxon>
    </lineage>
</organism>
<dbReference type="Proteomes" id="UP001642464">
    <property type="component" value="Unassembled WGS sequence"/>
</dbReference>
<gene>
    <name evidence="1" type="ORF">SCF082_LOCUS45184</name>
</gene>
<dbReference type="EMBL" id="CAXAMM010040918">
    <property type="protein sequence ID" value="CAK9096229.1"/>
    <property type="molecule type" value="Genomic_DNA"/>
</dbReference>
<sequence>ARIATLLGNPPRLYNNKSGKTQQVEPGDAWTVGIKVKNEWTVSCTMFGKKVRCFAALYFFLLRLKEWAFVGKAMFDLSGGATEYANPQVSTLGSGLFVCTLFHEPDPFTMADEDKNGGSGSTFTCPSTELQGTAGRPHEVWIASAGTRQTEGLMPQQFNLDGNSDADMVSLEELSPEALRQLQEDAAHSMENVYQRAPGGPIWRHRSCLPDTRSEGGSAGSLSDPWKLHQELKKGQALLISQAWDKHKRDQAARFGVRADRIRNALVREFEANMSSYVNDEVFVHAIDMATCLNPSSQSAPSTSSLKTSSLDGPFVSEVYTNTQRVMREASKRGHRVGTPLSLETGWNFLLADHREQAKQLIRKEKPYFLIFSPLMHLNPSTNLEEILEKGRVLMNFALELAAIQISSSCFSGVCFASRCLVFGSHTAQQLTKFVRKYGSTADQVCEKAWSNS</sequence>
<proteinExistence type="predicted"/>
<feature type="non-terminal residue" evidence="1">
    <location>
        <position position="1"/>
    </location>
</feature>
<protein>
    <submittedName>
        <fullName evidence="1">Copia protein</fullName>
    </submittedName>
</protein>
<accession>A0ABP0R7R1</accession>
<comment type="caution">
    <text evidence="1">The sequence shown here is derived from an EMBL/GenBank/DDBJ whole genome shotgun (WGS) entry which is preliminary data.</text>
</comment>
<evidence type="ECO:0000313" key="2">
    <source>
        <dbReference type="Proteomes" id="UP001642464"/>
    </source>
</evidence>
<keyword evidence="2" id="KW-1185">Reference proteome</keyword>
<reference evidence="1 2" key="1">
    <citation type="submission" date="2024-02" db="EMBL/GenBank/DDBJ databases">
        <authorList>
            <person name="Chen Y."/>
            <person name="Shah S."/>
            <person name="Dougan E. K."/>
            <person name="Thang M."/>
            <person name="Chan C."/>
        </authorList>
    </citation>
    <scope>NUCLEOTIDE SEQUENCE [LARGE SCALE GENOMIC DNA]</scope>
</reference>
<name>A0ABP0R7R1_9DINO</name>